<evidence type="ECO:0000313" key="2">
    <source>
        <dbReference type="Proteomes" id="UP000032066"/>
    </source>
</evidence>
<sequence length="184" mass="19375">MPFPALAAGCGDHRLFASEELMSASPEGSPEESRALLLERAGLTVLGAPDEAGLPTPGEVWKSVAGFLVEPDATVPVSAPDWAEQVDARWLELARDSGLIAPDGTFLIHVGGRGLGRLGWAVVRWSDGARLAATLTDGPQQPEFVTMARDAHTSCGVTTEEYDIWLVRTDDGARGVDPQAPSGS</sequence>
<reference evidence="1 2" key="1">
    <citation type="submission" date="2015-02" db="EMBL/GenBank/DDBJ databases">
        <title>Draft genome sequence of Kitasatospora griseola MF730-N6, a bafilomycin, terpentecin and satosporin producer.</title>
        <authorList>
            <person name="Arens J.C."/>
            <person name="Haltli B."/>
            <person name="Kerr R.G."/>
        </authorList>
    </citation>
    <scope>NUCLEOTIDE SEQUENCE [LARGE SCALE GENOMIC DNA]</scope>
    <source>
        <strain evidence="1 2">MF730-N6</strain>
    </source>
</reference>
<dbReference type="AlphaFoldDB" id="A0A0D0PPJ8"/>
<dbReference type="Proteomes" id="UP000032066">
    <property type="component" value="Unassembled WGS sequence"/>
</dbReference>
<proteinExistence type="predicted"/>
<comment type="caution">
    <text evidence="1">The sequence shown here is derived from an EMBL/GenBank/DDBJ whole genome shotgun (WGS) entry which is preliminary data.</text>
</comment>
<accession>A0A0D0PPJ8</accession>
<gene>
    <name evidence="1" type="ORF">TR51_09280</name>
</gene>
<dbReference type="PATRIC" id="fig|2064.6.peg.1969"/>
<protein>
    <submittedName>
        <fullName evidence="1">Uncharacterized protein</fullName>
    </submittedName>
</protein>
<dbReference type="EMBL" id="JXZB01000002">
    <property type="protein sequence ID" value="KIQ64484.1"/>
    <property type="molecule type" value="Genomic_DNA"/>
</dbReference>
<keyword evidence="2" id="KW-1185">Reference proteome</keyword>
<evidence type="ECO:0000313" key="1">
    <source>
        <dbReference type="EMBL" id="KIQ64484.1"/>
    </source>
</evidence>
<name>A0A0D0PPJ8_KITGR</name>
<organism evidence="1 2">
    <name type="scientific">Kitasatospora griseola</name>
    <name type="common">Streptomyces griseolosporeus</name>
    <dbReference type="NCBI Taxonomy" id="2064"/>
    <lineage>
        <taxon>Bacteria</taxon>
        <taxon>Bacillati</taxon>
        <taxon>Actinomycetota</taxon>
        <taxon>Actinomycetes</taxon>
        <taxon>Kitasatosporales</taxon>
        <taxon>Streptomycetaceae</taxon>
        <taxon>Kitasatospora</taxon>
    </lineage>
</organism>